<dbReference type="GO" id="GO:0030307">
    <property type="term" value="P:positive regulation of cell growth"/>
    <property type="evidence" value="ECO:0007669"/>
    <property type="project" value="TreeGrafter"/>
</dbReference>
<evidence type="ECO:0000313" key="7">
    <source>
        <dbReference type="EMBL" id="KAA1090981.1"/>
    </source>
</evidence>
<dbReference type="SUPFAM" id="SSF50978">
    <property type="entry name" value="WD40 repeat-like"/>
    <property type="match status" value="1"/>
</dbReference>
<dbReference type="SMART" id="SM01302">
    <property type="entry name" value="Raptor_N"/>
    <property type="match status" value="1"/>
</dbReference>
<feature type="region of interest" description="Disordered" evidence="5">
    <location>
        <begin position="1351"/>
        <end position="1458"/>
    </location>
</feature>
<sequence length="2071" mass="231441">MDLSIQPDYRAYHPPHPTTTNNRNNSHINLNSNTAARLMLPNRPRSSSSAPTSTSSSSSSSTDSDSDSHSTRHSHHHHRHRRARSHSIAASSIYSKPPSSPQDSFDQLIYSADPFAHLRLTEFNAQSLIRHGFDDPSENPDYLDSVSKSHQSYWDQSPYKNITPSDLVQIPHWTQPPKHRTACAALFLCLRLGFDPPDIVKASPAPTLEAWTDPKQLPKETVLDTISKRLQQQFESLAPTHARVKFKTYGDVYAEEFKKTLLGLRKYSRYDRCLVYYNGHGVPKPTPTGEIWVFNKAYTQYIPIRLFDILTWVGSPAVFIWDCNNAGQILNHLLFAAIQKDEENMVLGREAAMALRQAILATYANLNPTARSADPAHPVPASSSQLPTTTNNTSTSPSVSKKPSANQLQEPGDPSSTKCPHFTSETIQLAACQPDEMLPRDPKLPADVFTSCLTSPIEMALRFYVLRNNSQRSQWTSTAEFFQDLGKLDKVPGRMEMRRTPLGELTWIFTSIADAIAWNHLDRQTFTKIFRGDLVLAGTFRGFLLAERVMKAYGCTPMSTPKLPATHHSELWHTWDLEVDMCLSQLPGIWKSEEARAAYEKNKQNYPPNSLPPQIVPYMPSTFFSQQLTAFEVWLKFVVAENQDESGEKDEDLMKRRESLQWSCNNWSDVNINQVEITDFSCSNPNSQTSPKDKRASVKVNGKTPHLAGKSSGSHASPASGAPKAAKIPEQQPAERPIRYKLPTHIKHFPLNSRKGDDIYPPSPPQLPIVLQVLLSPVHRLRALILLCRLMDLGPWAVHLSLSIGIFQYVLKLLQAPAADLKPVLIFIWARILTVYPEGRQDLMRVASRPHARPEGPIEYFIKIMAPNSMELPIVNVVDHKAMCAFILSITCQNSRGNSLALMQFGVLDIIIYRIKELVPWQRQWYLILLAHMWEESDLVKGRAIKMGINTLLSDLLTDKVPEVRTAALYAFGTLIGVSTNPKQLVIEDQFPIIPGQTEERQPESSSSRPQNKSNLSVYQTNKLSSLSSSNPDLTVLGYQEQVSIEVGSAMACCHCSTDGSPMFRQELVVVLSALVDQHLGHFIVAAFEFIKQQEQEKSMKINKLIQKYQADRQQKSSSKQTALGADESHMMTDRTAKLEKLINKLKADEEVHPKESLRAYLWMEYTSIYIVLLDLSLDPSEQVARPAKVVVDYIHSRLLDSVLGKLLELGDLSYGEAPGGGVDGTGQLSETPLGRLGNHSHSNLIASSFASTSSNPTGREPKSSNQSLVNRSSTSVFHSLSTVNNLVPNFVKSSGWKTPFNSLSRSPEQAVFNSNDPVASTLTQSPQDLNKSASGLRKSASVNPIINVELDSPQSSQPSKMPLNHNGFSHASSTSSSQTQCSTEDDRHLQGLSTNQSIESIIAHTRASDHTRRQRNRSYPLQPAFPSAASPSYQPGKMNASTSTTSPVANPSHQEDGEEENYLYYLGLHNLEKLKAELNSRPEPSERQTMLPLMSDYYRLSSHIFLKPKMTSSGGESESESSDSDNNDDHDNDQPQVFNEKAEYTEQRPPTHQSHHPRAPNHQNTVVDDAALSHISHPHHFHPPHHHHIDAGSLENIKDSWRKQRNLRVILDGPTLKSNPGPNNWDHLVCSFNHSKPINNLLMHQFEDQLITSDSSGYITVYDWRSKSILNRFQPSDDPLDRITSMQLINQENVALLLASTPDGNVRIFRDYERPGKLAMVTAFKGLPNNEPSSLGESGSVTDWQQSTGLLLVGGNSRDIKVWNSRRERCVEDIKTRSNSCLTSLSSDHHSGWMIAAGFGDGSVRMFDRRKPPKNSMVKVFRSVHSSWCSTIKLQAGHRRELFSADSTGLIAQWDLRFDSPLRTFLAHEEGMPAFDLHDHAPILASGSMNGSVKIWNLDNGNDENDEEFTVERAPRVLFNLRNLYESTDAQDPQGSNTISGLPSTSITSPLMGDYGHRLRGIGIGNPIRDALSSLQPITGLCFHPASLRHPPIMGLCQACRRLSGIFSGVESLCRVHAGPQSYDGHEALEESWIHHRDCSSYDHEKAFNCEQMGFRDPKCQRDNSFKIQA</sequence>
<feature type="repeat" description="WD" evidence="4">
    <location>
        <begin position="1866"/>
        <end position="1907"/>
    </location>
</feature>
<dbReference type="SUPFAM" id="SSF48371">
    <property type="entry name" value="ARM repeat"/>
    <property type="match status" value="1"/>
</dbReference>
<feature type="compositionally biased region" description="Low complexity" evidence="5">
    <location>
        <begin position="18"/>
        <end position="29"/>
    </location>
</feature>
<dbReference type="InterPro" id="IPR004083">
    <property type="entry name" value="Raptor"/>
</dbReference>
<dbReference type="GO" id="GO:0031931">
    <property type="term" value="C:TORC1 complex"/>
    <property type="evidence" value="ECO:0007669"/>
    <property type="project" value="InterPro"/>
</dbReference>
<feature type="region of interest" description="Disordered" evidence="5">
    <location>
        <begin position="371"/>
        <end position="420"/>
    </location>
</feature>
<dbReference type="PROSITE" id="PS00678">
    <property type="entry name" value="WD_REPEATS_1"/>
    <property type="match status" value="1"/>
</dbReference>
<proteinExistence type="inferred from homology"/>
<evidence type="ECO:0000256" key="4">
    <source>
        <dbReference type="PROSITE-ProRule" id="PRU00221"/>
    </source>
</evidence>
<dbReference type="InterPro" id="IPR036322">
    <property type="entry name" value="WD40_repeat_dom_sf"/>
</dbReference>
<feature type="region of interest" description="Disordered" evidence="5">
    <location>
        <begin position="1318"/>
        <end position="1339"/>
    </location>
</feature>
<reference evidence="7 8" key="1">
    <citation type="submission" date="2019-05" db="EMBL/GenBank/DDBJ databases">
        <title>Emergence of the Ug99 lineage of the wheat stem rust pathogen through somatic hybridization.</title>
        <authorList>
            <person name="Li F."/>
            <person name="Upadhyaya N.M."/>
            <person name="Sperschneider J."/>
            <person name="Matny O."/>
            <person name="Nguyen-Phuc H."/>
            <person name="Mago R."/>
            <person name="Raley C."/>
            <person name="Miller M.E."/>
            <person name="Silverstein K.A.T."/>
            <person name="Henningsen E."/>
            <person name="Hirsch C.D."/>
            <person name="Visser B."/>
            <person name="Pretorius Z.A."/>
            <person name="Steffenson B.J."/>
            <person name="Schwessinger B."/>
            <person name="Dodds P.N."/>
            <person name="Figueroa M."/>
        </authorList>
    </citation>
    <scope>NUCLEOTIDE SEQUENCE [LARGE SCALE GENOMIC DNA]</scope>
    <source>
        <strain evidence="7">21-0</strain>
    </source>
</reference>
<feature type="compositionally biased region" description="Low complexity" evidence="5">
    <location>
        <begin position="708"/>
        <end position="729"/>
    </location>
</feature>
<feature type="region of interest" description="Disordered" evidence="5">
    <location>
        <begin position="680"/>
        <end position="734"/>
    </location>
</feature>
<feature type="region of interest" description="Disordered" evidence="5">
    <location>
        <begin position="41"/>
        <end position="106"/>
    </location>
</feature>
<dbReference type="PROSITE" id="PS50294">
    <property type="entry name" value="WD_REPEATS_REGION"/>
    <property type="match status" value="1"/>
</dbReference>
<feature type="compositionally biased region" description="Basic residues" evidence="5">
    <location>
        <begin position="71"/>
        <end position="85"/>
    </location>
</feature>
<dbReference type="InterPro" id="IPR015943">
    <property type="entry name" value="WD40/YVTN_repeat-like_dom_sf"/>
</dbReference>
<dbReference type="InterPro" id="IPR019775">
    <property type="entry name" value="WD40_repeat_CS"/>
</dbReference>
<dbReference type="InterPro" id="IPR029347">
    <property type="entry name" value="Raptor_N"/>
</dbReference>
<dbReference type="EMBL" id="VSWC01000092">
    <property type="protein sequence ID" value="KAA1090981.1"/>
    <property type="molecule type" value="Genomic_DNA"/>
</dbReference>
<dbReference type="GO" id="GO:0071230">
    <property type="term" value="P:cellular response to amino acid stimulus"/>
    <property type="evidence" value="ECO:0007669"/>
    <property type="project" value="TreeGrafter"/>
</dbReference>
<dbReference type="Gene3D" id="2.130.10.10">
    <property type="entry name" value="YVTN repeat-like/Quinoprotein amine dehydrogenase"/>
    <property type="match status" value="1"/>
</dbReference>
<dbReference type="InterPro" id="IPR001680">
    <property type="entry name" value="WD40_rpt"/>
</dbReference>
<evidence type="ECO:0000256" key="5">
    <source>
        <dbReference type="SAM" id="MobiDB-lite"/>
    </source>
</evidence>
<dbReference type="PROSITE" id="PS50082">
    <property type="entry name" value="WD_REPEATS_2"/>
    <property type="match status" value="1"/>
</dbReference>
<evidence type="ECO:0000256" key="1">
    <source>
        <dbReference type="ARBA" id="ARBA00009257"/>
    </source>
</evidence>
<comment type="caution">
    <text evidence="7">The sequence shown here is derived from an EMBL/GenBank/DDBJ whole genome shotgun (WGS) entry which is preliminary data.</text>
</comment>
<dbReference type="Pfam" id="PF00400">
    <property type="entry name" value="WD40"/>
    <property type="match status" value="1"/>
</dbReference>
<dbReference type="GO" id="GO:0030674">
    <property type="term" value="F:protein-macromolecule adaptor activity"/>
    <property type="evidence" value="ECO:0007669"/>
    <property type="project" value="TreeGrafter"/>
</dbReference>
<feature type="compositionally biased region" description="Low complexity" evidence="5">
    <location>
        <begin position="1373"/>
        <end position="1383"/>
    </location>
</feature>
<feature type="region of interest" description="Disordered" evidence="5">
    <location>
        <begin position="1509"/>
        <end position="1564"/>
    </location>
</feature>
<evidence type="ECO:0000256" key="3">
    <source>
        <dbReference type="ARBA" id="ARBA00022737"/>
    </source>
</evidence>
<dbReference type="Gene3D" id="1.25.10.10">
    <property type="entry name" value="Leucine-rich Repeat Variant"/>
    <property type="match status" value="1"/>
</dbReference>
<dbReference type="Proteomes" id="UP000324748">
    <property type="component" value="Unassembled WGS sequence"/>
</dbReference>
<feature type="domain" description="Raptor N-terminal CASPase-like" evidence="6">
    <location>
        <begin position="178"/>
        <end position="334"/>
    </location>
</feature>
<dbReference type="PANTHER" id="PTHR12848">
    <property type="entry name" value="REGULATORY-ASSOCIATED PROTEIN OF MTOR"/>
    <property type="match status" value="1"/>
</dbReference>
<dbReference type="Pfam" id="PF14538">
    <property type="entry name" value="Raptor_N"/>
    <property type="match status" value="1"/>
</dbReference>
<feature type="compositionally biased region" description="Low complexity" evidence="5">
    <location>
        <begin position="43"/>
        <end position="63"/>
    </location>
</feature>
<accession>A0A5B0NNT8</accession>
<dbReference type="SMART" id="SM00320">
    <property type="entry name" value="WD40"/>
    <property type="match status" value="6"/>
</dbReference>
<dbReference type="OrthoDB" id="10262360at2759"/>
<dbReference type="InterPro" id="IPR016024">
    <property type="entry name" value="ARM-type_fold"/>
</dbReference>
<evidence type="ECO:0000259" key="6">
    <source>
        <dbReference type="SMART" id="SM01302"/>
    </source>
</evidence>
<feature type="region of interest" description="Disordered" evidence="5">
    <location>
        <begin position="1"/>
        <end position="29"/>
    </location>
</feature>
<feature type="compositionally biased region" description="Polar residues" evidence="5">
    <location>
        <begin position="1430"/>
        <end position="1453"/>
    </location>
</feature>
<feature type="compositionally biased region" description="Acidic residues" evidence="5">
    <location>
        <begin position="1518"/>
        <end position="1527"/>
    </location>
</feature>
<feature type="region of interest" description="Disordered" evidence="5">
    <location>
        <begin position="1249"/>
        <end position="1271"/>
    </location>
</feature>
<dbReference type="GO" id="GO:0031929">
    <property type="term" value="P:TOR signaling"/>
    <property type="evidence" value="ECO:0007669"/>
    <property type="project" value="InterPro"/>
</dbReference>
<dbReference type="GO" id="GO:0005737">
    <property type="term" value="C:cytoplasm"/>
    <property type="evidence" value="ECO:0007669"/>
    <property type="project" value="TreeGrafter"/>
</dbReference>
<feature type="compositionally biased region" description="Polar residues" evidence="5">
    <location>
        <begin position="1318"/>
        <end position="1334"/>
    </location>
</feature>
<protein>
    <recommendedName>
        <fullName evidence="6">Raptor N-terminal CASPase-like domain-containing protein</fullName>
    </recommendedName>
</protein>
<comment type="similarity">
    <text evidence="1">Belongs to the WD repeat RAPTOR family.</text>
</comment>
<evidence type="ECO:0000313" key="8">
    <source>
        <dbReference type="Proteomes" id="UP000324748"/>
    </source>
</evidence>
<dbReference type="InterPro" id="IPR011989">
    <property type="entry name" value="ARM-like"/>
</dbReference>
<dbReference type="GO" id="GO:0010506">
    <property type="term" value="P:regulation of autophagy"/>
    <property type="evidence" value="ECO:0007669"/>
    <property type="project" value="TreeGrafter"/>
</dbReference>
<keyword evidence="3" id="KW-0677">Repeat</keyword>
<dbReference type="PRINTS" id="PR01547">
    <property type="entry name" value="YEAST176DUF"/>
</dbReference>
<gene>
    <name evidence="7" type="ORF">PGT21_019813</name>
</gene>
<dbReference type="GO" id="GO:0009267">
    <property type="term" value="P:cellular response to starvation"/>
    <property type="evidence" value="ECO:0007669"/>
    <property type="project" value="TreeGrafter"/>
</dbReference>
<keyword evidence="2 4" id="KW-0853">WD repeat</keyword>
<evidence type="ECO:0000256" key="2">
    <source>
        <dbReference type="ARBA" id="ARBA00022574"/>
    </source>
</evidence>
<keyword evidence="8" id="KW-1185">Reference proteome</keyword>
<name>A0A5B0NNT8_PUCGR</name>
<feature type="compositionally biased region" description="Low complexity" evidence="5">
    <location>
        <begin position="382"/>
        <end position="404"/>
    </location>
</feature>
<organism evidence="7 8">
    <name type="scientific">Puccinia graminis f. sp. tritici</name>
    <dbReference type="NCBI Taxonomy" id="56615"/>
    <lineage>
        <taxon>Eukaryota</taxon>
        <taxon>Fungi</taxon>
        <taxon>Dikarya</taxon>
        <taxon>Basidiomycota</taxon>
        <taxon>Pucciniomycotina</taxon>
        <taxon>Pucciniomycetes</taxon>
        <taxon>Pucciniales</taxon>
        <taxon>Pucciniaceae</taxon>
        <taxon>Puccinia</taxon>
    </lineage>
</organism>
<feature type="compositionally biased region" description="Polar residues" evidence="5">
    <location>
        <begin position="680"/>
        <end position="690"/>
    </location>
</feature>
<dbReference type="PANTHER" id="PTHR12848:SF16">
    <property type="entry name" value="REGULATORY-ASSOCIATED PROTEIN OF MTOR"/>
    <property type="match status" value="1"/>
</dbReference>
<feature type="compositionally biased region" description="Polar residues" evidence="5">
    <location>
        <begin position="405"/>
        <end position="420"/>
    </location>
</feature>